<evidence type="ECO:0000313" key="2">
    <source>
        <dbReference type="EMBL" id="SEV86459.1"/>
    </source>
</evidence>
<proteinExistence type="predicted"/>
<dbReference type="OrthoDB" id="981029at2"/>
<dbReference type="Proteomes" id="UP000199437">
    <property type="component" value="Unassembled WGS sequence"/>
</dbReference>
<keyword evidence="1" id="KW-1133">Transmembrane helix</keyword>
<dbReference type="EMBL" id="FOIR01000001">
    <property type="protein sequence ID" value="SEV86459.1"/>
    <property type="molecule type" value="Genomic_DNA"/>
</dbReference>
<evidence type="ECO:0000313" key="3">
    <source>
        <dbReference type="Proteomes" id="UP000199437"/>
    </source>
</evidence>
<keyword evidence="1" id="KW-0812">Transmembrane</keyword>
<dbReference type="GeneID" id="99985073"/>
<feature type="transmembrane region" description="Helical" evidence="1">
    <location>
        <begin position="40"/>
        <end position="66"/>
    </location>
</feature>
<feature type="transmembrane region" description="Helical" evidence="1">
    <location>
        <begin position="15"/>
        <end position="34"/>
    </location>
</feature>
<reference evidence="3" key="1">
    <citation type="submission" date="2016-10" db="EMBL/GenBank/DDBJ databases">
        <authorList>
            <person name="Varghese N."/>
            <person name="Submissions S."/>
        </authorList>
    </citation>
    <scope>NUCLEOTIDE SEQUENCE [LARGE SCALE GENOMIC DNA]</scope>
    <source>
        <strain evidence="3">CGMCC 1.12402</strain>
    </source>
</reference>
<name>A0A1I0ME00_9BACT</name>
<dbReference type="RefSeq" id="WP_090256635.1">
    <property type="nucleotide sequence ID" value="NZ_FOIR01000001.1"/>
</dbReference>
<gene>
    <name evidence="2" type="ORF">SAMN05216290_0310</name>
</gene>
<dbReference type="AlphaFoldDB" id="A0A1I0ME00"/>
<accession>A0A1I0ME00</accession>
<sequence length="149" mass="17530">MKDISNKGKVNRFKFLLYFYGLFVVFIFVYRFIISPELPNLILIAAFAPLFGFMSSFINWPVYILAAEAEEGLLIKSQKLFSKKQTSLLVTKYNFDSYFETDHLHIGLNVLDENDKLKKHKIKVSWMRLKDLRALEEKLREINPYAPVK</sequence>
<keyword evidence="3" id="KW-1185">Reference proteome</keyword>
<keyword evidence="1" id="KW-0472">Membrane</keyword>
<evidence type="ECO:0000256" key="1">
    <source>
        <dbReference type="SAM" id="Phobius"/>
    </source>
</evidence>
<organism evidence="2 3">
    <name type="scientific">Roseivirga pacifica</name>
    <dbReference type="NCBI Taxonomy" id="1267423"/>
    <lineage>
        <taxon>Bacteria</taxon>
        <taxon>Pseudomonadati</taxon>
        <taxon>Bacteroidota</taxon>
        <taxon>Cytophagia</taxon>
        <taxon>Cytophagales</taxon>
        <taxon>Roseivirgaceae</taxon>
        <taxon>Roseivirga</taxon>
    </lineage>
</organism>
<protein>
    <submittedName>
        <fullName evidence="2">Uncharacterized protein</fullName>
    </submittedName>
</protein>